<dbReference type="Proteomes" id="UP000887013">
    <property type="component" value="Unassembled WGS sequence"/>
</dbReference>
<sequence length="47" mass="5345">ENWIRNDSNFTGAQEFSVLLDPSTTLLHIICDLKAPFIAIKINKTQK</sequence>
<reference evidence="1" key="1">
    <citation type="submission" date="2020-08" db="EMBL/GenBank/DDBJ databases">
        <title>Multicomponent nature underlies the extraordinary mechanical properties of spider dragline silk.</title>
        <authorList>
            <person name="Kono N."/>
            <person name="Nakamura H."/>
            <person name="Mori M."/>
            <person name="Yoshida Y."/>
            <person name="Ohtoshi R."/>
            <person name="Malay A.D."/>
            <person name="Moran D.A.P."/>
            <person name="Tomita M."/>
            <person name="Numata K."/>
            <person name="Arakawa K."/>
        </authorList>
    </citation>
    <scope>NUCLEOTIDE SEQUENCE</scope>
</reference>
<protein>
    <submittedName>
        <fullName evidence="1">Uncharacterized protein</fullName>
    </submittedName>
</protein>
<gene>
    <name evidence="1" type="ORF">NPIL_429801</name>
</gene>
<dbReference type="EMBL" id="BMAW01130813">
    <property type="protein sequence ID" value="GFU36580.1"/>
    <property type="molecule type" value="Genomic_DNA"/>
</dbReference>
<evidence type="ECO:0000313" key="2">
    <source>
        <dbReference type="Proteomes" id="UP000887013"/>
    </source>
</evidence>
<dbReference type="AlphaFoldDB" id="A0A8X6QPS6"/>
<comment type="caution">
    <text evidence="1">The sequence shown here is derived from an EMBL/GenBank/DDBJ whole genome shotgun (WGS) entry which is preliminary data.</text>
</comment>
<proteinExistence type="predicted"/>
<name>A0A8X6QPS6_NEPPI</name>
<organism evidence="1 2">
    <name type="scientific">Nephila pilipes</name>
    <name type="common">Giant wood spider</name>
    <name type="synonym">Nephila maculata</name>
    <dbReference type="NCBI Taxonomy" id="299642"/>
    <lineage>
        <taxon>Eukaryota</taxon>
        <taxon>Metazoa</taxon>
        <taxon>Ecdysozoa</taxon>
        <taxon>Arthropoda</taxon>
        <taxon>Chelicerata</taxon>
        <taxon>Arachnida</taxon>
        <taxon>Araneae</taxon>
        <taxon>Araneomorphae</taxon>
        <taxon>Entelegynae</taxon>
        <taxon>Araneoidea</taxon>
        <taxon>Nephilidae</taxon>
        <taxon>Nephila</taxon>
    </lineage>
</organism>
<evidence type="ECO:0000313" key="1">
    <source>
        <dbReference type="EMBL" id="GFU36580.1"/>
    </source>
</evidence>
<feature type="non-terminal residue" evidence="1">
    <location>
        <position position="1"/>
    </location>
</feature>
<accession>A0A8X6QPS6</accession>
<keyword evidence="2" id="KW-1185">Reference proteome</keyword>